<evidence type="ECO:0000256" key="6">
    <source>
        <dbReference type="ARBA" id="ARBA00023136"/>
    </source>
</evidence>
<feature type="transmembrane region" description="Helical" evidence="7">
    <location>
        <begin position="115"/>
        <end position="140"/>
    </location>
</feature>
<keyword evidence="4" id="KW-0029">Amino-acid transport</keyword>
<dbReference type="OrthoDB" id="3900342at2759"/>
<keyword evidence="3 7" id="KW-0812">Transmembrane</keyword>
<comment type="caution">
    <text evidence="9">The sequence shown here is derived from an EMBL/GenBank/DDBJ whole genome shotgun (WGS) entry which is preliminary data.</text>
</comment>
<evidence type="ECO:0000256" key="5">
    <source>
        <dbReference type="ARBA" id="ARBA00022989"/>
    </source>
</evidence>
<feature type="transmembrane region" description="Helical" evidence="7">
    <location>
        <begin position="264"/>
        <end position="286"/>
    </location>
</feature>
<evidence type="ECO:0000256" key="2">
    <source>
        <dbReference type="ARBA" id="ARBA00022448"/>
    </source>
</evidence>
<evidence type="ECO:0000259" key="8">
    <source>
        <dbReference type="Pfam" id="PF00324"/>
    </source>
</evidence>
<dbReference type="InterPro" id="IPR050524">
    <property type="entry name" value="APC_YAT"/>
</dbReference>
<feature type="transmembrane region" description="Helical" evidence="7">
    <location>
        <begin position="442"/>
        <end position="463"/>
    </location>
</feature>
<dbReference type="EMBL" id="LSBJ02000002">
    <property type="protein sequence ID" value="OAQ71332.1"/>
    <property type="molecule type" value="Genomic_DNA"/>
</dbReference>
<keyword evidence="10" id="KW-1185">Reference proteome</keyword>
<dbReference type="KEGG" id="pchm:VFPPC_03647"/>
<keyword evidence="2" id="KW-0813">Transport</keyword>
<evidence type="ECO:0000256" key="7">
    <source>
        <dbReference type="SAM" id="Phobius"/>
    </source>
</evidence>
<evidence type="ECO:0000313" key="9">
    <source>
        <dbReference type="EMBL" id="OAQ71332.1"/>
    </source>
</evidence>
<dbReference type="PIRSF" id="PIRSF006060">
    <property type="entry name" value="AA_transporter"/>
    <property type="match status" value="1"/>
</dbReference>
<reference evidence="9 10" key="1">
    <citation type="journal article" date="2016" name="PLoS Pathog.">
        <title>Biosynthesis of antibiotic leucinostatins in bio-control fungus Purpureocillium lilacinum and their inhibition on phytophthora revealed by genome mining.</title>
        <authorList>
            <person name="Wang G."/>
            <person name="Liu Z."/>
            <person name="Lin R."/>
            <person name="Li E."/>
            <person name="Mao Z."/>
            <person name="Ling J."/>
            <person name="Yang Y."/>
            <person name="Yin W.B."/>
            <person name="Xie B."/>
        </authorList>
    </citation>
    <scope>NUCLEOTIDE SEQUENCE [LARGE SCALE GENOMIC DNA]</scope>
    <source>
        <strain evidence="9">170</strain>
    </source>
</reference>
<dbReference type="Proteomes" id="UP000078397">
    <property type="component" value="Unassembled WGS sequence"/>
</dbReference>
<dbReference type="PANTHER" id="PTHR43341">
    <property type="entry name" value="AMINO ACID PERMEASE"/>
    <property type="match status" value="1"/>
</dbReference>
<evidence type="ECO:0000256" key="4">
    <source>
        <dbReference type="ARBA" id="ARBA00022970"/>
    </source>
</evidence>
<feature type="transmembrane region" description="Helical" evidence="7">
    <location>
        <begin position="70"/>
        <end position="94"/>
    </location>
</feature>
<feature type="transmembrane region" description="Helical" evidence="7">
    <location>
        <begin position="475"/>
        <end position="494"/>
    </location>
</feature>
<sequence length="548" mass="60722">MPDIESVLESTAEISKPNAEIRIKYGETKRGLSPRHIQLMSIGGSIGTGLFVGIGGKLSQSGPLSLLLGYLLWGLLFIWPCNLCVAEMCAYLPVRGSIFELASRFVDPALGFAMGWTYFYAGVMLVCVEYSAVATVMQYWNQSVNPAVWIIMAMIVCIGLNVVAVKYYGEAEFIMASTKIILLFGLVFLTVITMCGGNPRHDAYGFRYWKNGLAMHPYYADGAVGRFLGWWKVMLYAGFTISGPDMIALAAGEIQNPRRTIPRVAKLIFYRLVGFYVVGVLAVGIICSSRDPRLMGAVENNEAGSAASPWVIGIQNLGIPFLPHLINAMILLSGWSCGNAYLYSSSRTLYGLARDGQAPRFLMKCTKAGVPVYCVAIVSLITCITFLVTANSAVEVFNWFVDLTTTGLIATYTIMLVIFVFWHRARRQQGLKNSSLPYVAPLQPYGAYFALALGITALVFIGFDSFVPFKARGFVTGYFCIPYSITLYFGCKIWKKTKLVDPRTADLVSGKAEVDEECRVWEEGGIEKNYKASLAELPFWRKCWERLW</sequence>
<keyword evidence="5 7" id="KW-1133">Transmembrane helix</keyword>
<dbReference type="Gene3D" id="1.20.1740.10">
    <property type="entry name" value="Amino acid/polyamine transporter I"/>
    <property type="match status" value="1"/>
</dbReference>
<dbReference type="GO" id="GO:0015171">
    <property type="term" value="F:amino acid transmembrane transporter activity"/>
    <property type="evidence" value="ECO:0007669"/>
    <property type="project" value="TreeGrafter"/>
</dbReference>
<evidence type="ECO:0000256" key="1">
    <source>
        <dbReference type="ARBA" id="ARBA00004141"/>
    </source>
</evidence>
<dbReference type="InterPro" id="IPR004841">
    <property type="entry name" value="AA-permease/SLC12A_dom"/>
</dbReference>
<dbReference type="PANTHER" id="PTHR43341:SF39">
    <property type="entry name" value="AMINO ACID TRANSPORTER (EUROFUNG)-RELATED"/>
    <property type="match status" value="1"/>
</dbReference>
<dbReference type="AlphaFoldDB" id="A0A179G0F8"/>
<keyword evidence="6 7" id="KW-0472">Membrane</keyword>
<organism evidence="9 10">
    <name type="scientific">Pochonia chlamydosporia 170</name>
    <dbReference type="NCBI Taxonomy" id="1380566"/>
    <lineage>
        <taxon>Eukaryota</taxon>
        <taxon>Fungi</taxon>
        <taxon>Dikarya</taxon>
        <taxon>Ascomycota</taxon>
        <taxon>Pezizomycotina</taxon>
        <taxon>Sordariomycetes</taxon>
        <taxon>Hypocreomycetidae</taxon>
        <taxon>Hypocreales</taxon>
        <taxon>Clavicipitaceae</taxon>
        <taxon>Pochonia</taxon>
    </lineage>
</organism>
<evidence type="ECO:0000313" key="10">
    <source>
        <dbReference type="Proteomes" id="UP000078397"/>
    </source>
</evidence>
<feature type="domain" description="Amino acid permease/ SLC12A" evidence="8">
    <location>
        <begin position="36"/>
        <end position="499"/>
    </location>
</feature>
<dbReference type="STRING" id="1380566.A0A179G0F8"/>
<proteinExistence type="predicted"/>
<feature type="transmembrane region" description="Helical" evidence="7">
    <location>
        <begin position="370"/>
        <end position="390"/>
    </location>
</feature>
<dbReference type="GeneID" id="28847118"/>
<evidence type="ECO:0000256" key="3">
    <source>
        <dbReference type="ARBA" id="ARBA00022692"/>
    </source>
</evidence>
<feature type="transmembrane region" description="Helical" evidence="7">
    <location>
        <begin position="325"/>
        <end position="344"/>
    </location>
</feature>
<accession>A0A179G0F8</accession>
<feature type="transmembrane region" description="Helical" evidence="7">
    <location>
        <begin position="396"/>
        <end position="422"/>
    </location>
</feature>
<dbReference type="FunFam" id="1.20.1740.10:FF:000006">
    <property type="entry name" value="General amino acid permease"/>
    <property type="match status" value="1"/>
</dbReference>
<feature type="transmembrane region" description="Helical" evidence="7">
    <location>
        <begin position="39"/>
        <end position="58"/>
    </location>
</feature>
<dbReference type="Pfam" id="PF00324">
    <property type="entry name" value="AA_permease"/>
    <property type="match status" value="1"/>
</dbReference>
<gene>
    <name evidence="9" type="ORF">VFPPC_03647</name>
</gene>
<dbReference type="GO" id="GO:0016020">
    <property type="term" value="C:membrane"/>
    <property type="evidence" value="ECO:0007669"/>
    <property type="project" value="UniProtKB-SubCell"/>
</dbReference>
<dbReference type="RefSeq" id="XP_018147869.1">
    <property type="nucleotide sequence ID" value="XM_018283124.1"/>
</dbReference>
<feature type="transmembrane region" description="Helical" evidence="7">
    <location>
        <begin position="180"/>
        <end position="199"/>
    </location>
</feature>
<feature type="transmembrane region" description="Helical" evidence="7">
    <location>
        <begin position="146"/>
        <end position="168"/>
    </location>
</feature>
<comment type="subcellular location">
    <subcellularLocation>
        <location evidence="1">Membrane</location>
        <topology evidence="1">Multi-pass membrane protein</topology>
    </subcellularLocation>
</comment>
<protein>
    <submittedName>
        <fullName evidence="9">Proline transporter</fullName>
    </submittedName>
</protein>
<name>A0A179G0F8_METCM</name>